<protein>
    <submittedName>
        <fullName evidence="1">DUF2478 domain-containing protein</fullName>
    </submittedName>
</protein>
<dbReference type="RefSeq" id="WP_136464683.1">
    <property type="nucleotide sequence ID" value="NZ_SRKY01000007.1"/>
</dbReference>
<evidence type="ECO:0000313" key="1">
    <source>
        <dbReference type="EMBL" id="THH34301.1"/>
    </source>
</evidence>
<dbReference type="EMBL" id="SRKY01000007">
    <property type="protein sequence ID" value="THH34301.1"/>
    <property type="molecule type" value="Genomic_DNA"/>
</dbReference>
<dbReference type="AlphaFoldDB" id="A0A4S4N8J5"/>
<gene>
    <name evidence="1" type="ORF">E4Z66_19075</name>
</gene>
<comment type="caution">
    <text evidence="1">The sequence shown here is derived from an EMBL/GenBank/DDBJ whole genome shotgun (WGS) entry which is preliminary data.</text>
</comment>
<organism evidence="1 2">
    <name type="scientific">Aliishimia ponticola</name>
    <dbReference type="NCBI Taxonomy" id="2499833"/>
    <lineage>
        <taxon>Bacteria</taxon>
        <taxon>Pseudomonadati</taxon>
        <taxon>Pseudomonadota</taxon>
        <taxon>Alphaproteobacteria</taxon>
        <taxon>Rhodobacterales</taxon>
        <taxon>Paracoccaceae</taxon>
        <taxon>Aliishimia</taxon>
    </lineage>
</organism>
<keyword evidence="2" id="KW-1185">Reference proteome</keyword>
<dbReference type="OrthoDB" id="5918880at2"/>
<proteinExistence type="predicted"/>
<name>A0A4S4N8J5_9RHOB</name>
<sequence>MSQIAQTRLGYVLPDTRGGADTMLSALVARLQSEGRVVAGLVQCRAPEGSDHPCDMDLAVLPSGPRIAIAQKLGSGSRGCRLDPASLEAASTEVCRALRSGADALIINKFGAQECQGRGLCDAIALAMTRGIPVLTAVNRLNHDGFLQFAGGLATRLDLREDVLHQWLNAPVPA</sequence>
<dbReference type="Proteomes" id="UP000306602">
    <property type="component" value="Unassembled WGS sequence"/>
</dbReference>
<dbReference type="InterPro" id="IPR018912">
    <property type="entry name" value="DUF2478"/>
</dbReference>
<dbReference type="Pfam" id="PF10649">
    <property type="entry name" value="DUF2478"/>
    <property type="match status" value="1"/>
</dbReference>
<reference evidence="1 2" key="1">
    <citation type="submission" date="2019-04" db="EMBL/GenBank/DDBJ databases">
        <title>Shimia ponticola sp. nov., isolated from seawater.</title>
        <authorList>
            <person name="Kim Y.-O."/>
            <person name="Yoon J.-H."/>
        </authorList>
    </citation>
    <scope>NUCLEOTIDE SEQUENCE [LARGE SCALE GENOMIC DNA]</scope>
    <source>
        <strain evidence="1 2">MYP11</strain>
    </source>
</reference>
<accession>A0A4S4N8J5</accession>
<evidence type="ECO:0000313" key="2">
    <source>
        <dbReference type="Proteomes" id="UP000306602"/>
    </source>
</evidence>